<dbReference type="Proteomes" id="UP001177003">
    <property type="component" value="Chromosome 2"/>
</dbReference>
<dbReference type="EMBL" id="OX465078">
    <property type="protein sequence ID" value="CAI9271240.1"/>
    <property type="molecule type" value="Genomic_DNA"/>
</dbReference>
<dbReference type="AlphaFoldDB" id="A0AA35VR23"/>
<evidence type="ECO:0000313" key="1">
    <source>
        <dbReference type="EMBL" id="CAI9271240.1"/>
    </source>
</evidence>
<reference evidence="1" key="1">
    <citation type="submission" date="2023-04" db="EMBL/GenBank/DDBJ databases">
        <authorList>
            <person name="Vijverberg K."/>
            <person name="Xiong W."/>
            <person name="Schranz E."/>
        </authorList>
    </citation>
    <scope>NUCLEOTIDE SEQUENCE</scope>
</reference>
<gene>
    <name evidence="1" type="ORF">LSALG_LOCUS11518</name>
</gene>
<evidence type="ECO:0000313" key="2">
    <source>
        <dbReference type="Proteomes" id="UP001177003"/>
    </source>
</evidence>
<protein>
    <submittedName>
        <fullName evidence="1">Uncharacterized protein</fullName>
    </submittedName>
</protein>
<proteinExistence type="predicted"/>
<accession>A0AA35VR23</accession>
<name>A0AA35VR23_LACSI</name>
<keyword evidence="2" id="KW-1185">Reference proteome</keyword>
<sequence length="173" mass="19545">MASAAVASGEKLKSTKVFNSFCVLLRFTLQEMIVASENAPLKNQVELEFEIPFHSVFGRRSLKNDSSEQIYVFSGMLANFRKITLSTKSFQDLVILGLSTDNIRNLLILEDGDEWSPLSISVDSDSESESDDDFNIMADWIFMEDEINNLEENGVNISDREKSDQFLQISVLE</sequence>
<organism evidence="1 2">
    <name type="scientific">Lactuca saligna</name>
    <name type="common">Willowleaf lettuce</name>
    <dbReference type="NCBI Taxonomy" id="75948"/>
    <lineage>
        <taxon>Eukaryota</taxon>
        <taxon>Viridiplantae</taxon>
        <taxon>Streptophyta</taxon>
        <taxon>Embryophyta</taxon>
        <taxon>Tracheophyta</taxon>
        <taxon>Spermatophyta</taxon>
        <taxon>Magnoliopsida</taxon>
        <taxon>eudicotyledons</taxon>
        <taxon>Gunneridae</taxon>
        <taxon>Pentapetalae</taxon>
        <taxon>asterids</taxon>
        <taxon>campanulids</taxon>
        <taxon>Asterales</taxon>
        <taxon>Asteraceae</taxon>
        <taxon>Cichorioideae</taxon>
        <taxon>Cichorieae</taxon>
        <taxon>Lactucinae</taxon>
        <taxon>Lactuca</taxon>
    </lineage>
</organism>